<proteinExistence type="predicted"/>
<feature type="region of interest" description="Disordered" evidence="2">
    <location>
        <begin position="1"/>
        <end position="40"/>
    </location>
</feature>
<sequence length="245" mass="27025">MEVEHSEDNLDEKAPTENVENNENQAETVPPAPDTLHTPEKPHRSWFASFLHFLFSTDTAAGRFLRPLLRWSAFIVVLFAAGLLVMYFWRVRPTEQILAQTAAQLVTAQDELTGARDKVTASDAEMSDMQTRLQAAEETAQTASQHLLLTTLRNDVASARVALLADKDVAQAILDVSAAELDLQELKPAVDKINATLGDELVQDLAAIKKGLNSRPISQTTLANQLFSFDVKLLGLEELMFPEGN</sequence>
<feature type="compositionally biased region" description="Basic and acidic residues" evidence="2">
    <location>
        <begin position="1"/>
        <end position="15"/>
    </location>
</feature>
<keyword evidence="3" id="KW-1133">Transmembrane helix</keyword>
<evidence type="ECO:0000313" key="4">
    <source>
        <dbReference type="EMBL" id="GAP13397.1"/>
    </source>
</evidence>
<feature type="transmembrane region" description="Helical" evidence="3">
    <location>
        <begin position="71"/>
        <end position="89"/>
    </location>
</feature>
<dbReference type="Proteomes" id="UP000055060">
    <property type="component" value="Unassembled WGS sequence"/>
</dbReference>
<dbReference type="AlphaFoldDB" id="A0A0S7BHX9"/>
<feature type="coiled-coil region" evidence="1">
    <location>
        <begin position="98"/>
        <end position="146"/>
    </location>
</feature>
<organism evidence="4">
    <name type="scientific">Longilinea arvoryzae</name>
    <dbReference type="NCBI Taxonomy" id="360412"/>
    <lineage>
        <taxon>Bacteria</taxon>
        <taxon>Bacillati</taxon>
        <taxon>Chloroflexota</taxon>
        <taxon>Anaerolineae</taxon>
        <taxon>Anaerolineales</taxon>
        <taxon>Anaerolineaceae</taxon>
        <taxon>Longilinea</taxon>
    </lineage>
</organism>
<keyword evidence="3" id="KW-0472">Membrane</keyword>
<evidence type="ECO:0000256" key="3">
    <source>
        <dbReference type="SAM" id="Phobius"/>
    </source>
</evidence>
<accession>A0A0S7BHX9</accession>
<feature type="compositionally biased region" description="Polar residues" evidence="2">
    <location>
        <begin position="18"/>
        <end position="27"/>
    </location>
</feature>
<evidence type="ECO:0000256" key="1">
    <source>
        <dbReference type="SAM" id="Coils"/>
    </source>
</evidence>
<keyword evidence="1" id="KW-0175">Coiled coil</keyword>
<dbReference type="EMBL" id="DF967972">
    <property type="protein sequence ID" value="GAP13397.1"/>
    <property type="molecule type" value="Genomic_DNA"/>
</dbReference>
<gene>
    <name evidence="4" type="ORF">LARV_01151</name>
</gene>
<protein>
    <submittedName>
        <fullName evidence="4">Uncharacterized protein</fullName>
    </submittedName>
</protein>
<evidence type="ECO:0000256" key="2">
    <source>
        <dbReference type="SAM" id="MobiDB-lite"/>
    </source>
</evidence>
<dbReference type="RefSeq" id="WP_075072736.1">
    <property type="nucleotide sequence ID" value="NZ_DF967972.1"/>
</dbReference>
<evidence type="ECO:0000313" key="5">
    <source>
        <dbReference type="Proteomes" id="UP000055060"/>
    </source>
</evidence>
<reference evidence="4" key="1">
    <citation type="submission" date="2015-07" db="EMBL/GenBank/DDBJ databases">
        <title>Draft Genome Sequences of Anaerolinea thermolimosa IMO-1, Bellilinea caldifistulae GOMI-1, Leptolinea tardivitalis YMTK-2, Levilinea saccharolytica KIBI-1,Longilinea arvoryzae KOME-1, Previously Described as Members of the Anaerolineaceae (Chloroflexi).</title>
        <authorList>
            <person name="Sekiguchi Y."/>
            <person name="Ohashi A."/>
            <person name="Matsuura N."/>
            <person name="Tourlousse M.D."/>
        </authorList>
    </citation>
    <scope>NUCLEOTIDE SEQUENCE [LARGE SCALE GENOMIC DNA]</scope>
    <source>
        <strain evidence="4">KOME-1</strain>
    </source>
</reference>
<dbReference type="OrthoDB" id="10020763at2"/>
<keyword evidence="5" id="KW-1185">Reference proteome</keyword>
<name>A0A0S7BHX9_9CHLR</name>
<keyword evidence="3" id="KW-0812">Transmembrane</keyword>